<dbReference type="InterPro" id="IPR014716">
    <property type="entry name" value="Fibrinogen_a/b/g_C_1"/>
</dbReference>
<dbReference type="Proteomes" id="UP001152320">
    <property type="component" value="Chromosome 11"/>
</dbReference>
<dbReference type="AlphaFoldDB" id="A0A9Q1BVW6"/>
<dbReference type="InterPro" id="IPR050373">
    <property type="entry name" value="Fibrinogen_C-term_domain"/>
</dbReference>
<evidence type="ECO:0000259" key="1">
    <source>
        <dbReference type="PROSITE" id="PS51406"/>
    </source>
</evidence>
<evidence type="ECO:0000313" key="3">
    <source>
        <dbReference type="Proteomes" id="UP001152320"/>
    </source>
</evidence>
<dbReference type="InterPro" id="IPR036056">
    <property type="entry name" value="Fibrinogen-like_C"/>
</dbReference>
<reference evidence="2" key="1">
    <citation type="submission" date="2021-10" db="EMBL/GenBank/DDBJ databases">
        <title>Tropical sea cucumber genome reveals ecological adaptation and Cuvierian tubules defense mechanism.</title>
        <authorList>
            <person name="Chen T."/>
        </authorList>
    </citation>
    <scope>NUCLEOTIDE SEQUENCE</scope>
    <source>
        <strain evidence="2">Nanhai2018</strain>
        <tissue evidence="2">Muscle</tissue>
    </source>
</reference>
<dbReference type="PROSITE" id="PS51406">
    <property type="entry name" value="FIBRINOGEN_C_2"/>
    <property type="match status" value="1"/>
</dbReference>
<gene>
    <name evidence="2" type="ORF">HOLleu_23777</name>
</gene>
<name>A0A9Q1BVW6_HOLLE</name>
<dbReference type="PANTHER" id="PTHR19143">
    <property type="entry name" value="FIBRINOGEN/TENASCIN/ANGIOPOEITIN"/>
    <property type="match status" value="1"/>
</dbReference>
<evidence type="ECO:0000313" key="2">
    <source>
        <dbReference type="EMBL" id="KAJ8033516.1"/>
    </source>
</evidence>
<protein>
    <submittedName>
        <fullName evidence="2">Tenascin-R</fullName>
    </submittedName>
</protein>
<organism evidence="2 3">
    <name type="scientific">Holothuria leucospilota</name>
    <name type="common">Black long sea cucumber</name>
    <name type="synonym">Mertensiothuria leucospilota</name>
    <dbReference type="NCBI Taxonomy" id="206669"/>
    <lineage>
        <taxon>Eukaryota</taxon>
        <taxon>Metazoa</taxon>
        <taxon>Echinodermata</taxon>
        <taxon>Eleutherozoa</taxon>
        <taxon>Echinozoa</taxon>
        <taxon>Holothuroidea</taxon>
        <taxon>Aspidochirotacea</taxon>
        <taxon>Aspidochirotida</taxon>
        <taxon>Holothuriidae</taxon>
        <taxon>Holothuria</taxon>
    </lineage>
</organism>
<sequence>MALSLNMGFSTFDHDVDTTSYNCASISGGGWWYEGGNSGWCYHANLNGIYGDQRDQPAIIWYIGSGLQYEYLVKRVEMKIRPT</sequence>
<dbReference type="InterPro" id="IPR002181">
    <property type="entry name" value="Fibrinogen_a/b/g_C_dom"/>
</dbReference>
<proteinExistence type="predicted"/>
<feature type="domain" description="Fibrinogen C-terminal" evidence="1">
    <location>
        <begin position="1"/>
        <end position="83"/>
    </location>
</feature>
<dbReference type="GO" id="GO:0005615">
    <property type="term" value="C:extracellular space"/>
    <property type="evidence" value="ECO:0007669"/>
    <property type="project" value="TreeGrafter"/>
</dbReference>
<dbReference type="SUPFAM" id="SSF56496">
    <property type="entry name" value="Fibrinogen C-terminal domain-like"/>
    <property type="match status" value="1"/>
</dbReference>
<dbReference type="Pfam" id="PF00147">
    <property type="entry name" value="Fibrinogen_C"/>
    <property type="match status" value="1"/>
</dbReference>
<dbReference type="EMBL" id="JAIZAY010000011">
    <property type="protein sequence ID" value="KAJ8033516.1"/>
    <property type="molecule type" value="Genomic_DNA"/>
</dbReference>
<accession>A0A9Q1BVW6</accession>
<dbReference type="Gene3D" id="3.90.215.10">
    <property type="entry name" value="Gamma Fibrinogen, chain A, domain 1"/>
    <property type="match status" value="1"/>
</dbReference>
<keyword evidence="3" id="KW-1185">Reference proteome</keyword>
<comment type="caution">
    <text evidence="2">The sequence shown here is derived from an EMBL/GenBank/DDBJ whole genome shotgun (WGS) entry which is preliminary data.</text>
</comment>